<dbReference type="AlphaFoldDB" id="A0A1G9M003"/>
<proteinExistence type="predicted"/>
<gene>
    <name evidence="4" type="ORF">SAMN04488692_10764</name>
</gene>
<dbReference type="GO" id="GO:0044780">
    <property type="term" value="P:bacterial-type flagellum assembly"/>
    <property type="evidence" value="ECO:0007669"/>
    <property type="project" value="InterPro"/>
</dbReference>
<evidence type="ECO:0000313" key="4">
    <source>
        <dbReference type="EMBL" id="SDL67579.1"/>
    </source>
</evidence>
<accession>A0A1G9M003</accession>
<keyword evidence="5" id="KW-1185">Reference proteome</keyword>
<name>A0A1G9M003_9FIRM</name>
<evidence type="ECO:0000256" key="2">
    <source>
        <dbReference type="SAM" id="Coils"/>
    </source>
</evidence>
<dbReference type="Gene3D" id="1.20.58.300">
    <property type="entry name" value="FlgN-like"/>
    <property type="match status" value="1"/>
</dbReference>
<dbReference type="Proteomes" id="UP000199476">
    <property type="component" value="Unassembled WGS sequence"/>
</dbReference>
<keyword evidence="2" id="KW-0175">Coiled coil</keyword>
<dbReference type="Pfam" id="PF05130">
    <property type="entry name" value="FlgN"/>
    <property type="match status" value="1"/>
</dbReference>
<reference evidence="4 5" key="1">
    <citation type="submission" date="2016-10" db="EMBL/GenBank/DDBJ databases">
        <authorList>
            <person name="de Groot N.N."/>
        </authorList>
    </citation>
    <scope>NUCLEOTIDE SEQUENCE [LARGE SCALE GENOMIC DNA]</scope>
    <source>
        <strain evidence="4 5">SLAS-1</strain>
    </source>
</reference>
<evidence type="ECO:0000256" key="3">
    <source>
        <dbReference type="SAM" id="MobiDB-lite"/>
    </source>
</evidence>
<dbReference type="EMBL" id="FNGO01000007">
    <property type="protein sequence ID" value="SDL67579.1"/>
    <property type="molecule type" value="Genomic_DNA"/>
</dbReference>
<dbReference type="STRING" id="321763.SAMN04488692_10764"/>
<evidence type="ECO:0000256" key="1">
    <source>
        <dbReference type="ARBA" id="ARBA00022795"/>
    </source>
</evidence>
<dbReference type="SUPFAM" id="SSF140566">
    <property type="entry name" value="FlgN-like"/>
    <property type="match status" value="1"/>
</dbReference>
<keyword evidence="1" id="KW-1005">Bacterial flagellum biogenesis</keyword>
<feature type="compositionally biased region" description="Basic and acidic residues" evidence="3">
    <location>
        <begin position="190"/>
        <end position="204"/>
    </location>
</feature>
<evidence type="ECO:0000313" key="5">
    <source>
        <dbReference type="Proteomes" id="UP000199476"/>
    </source>
</evidence>
<feature type="region of interest" description="Disordered" evidence="3">
    <location>
        <begin position="1"/>
        <end position="30"/>
    </location>
</feature>
<feature type="region of interest" description="Disordered" evidence="3">
    <location>
        <begin position="175"/>
        <end position="204"/>
    </location>
</feature>
<dbReference type="InterPro" id="IPR007809">
    <property type="entry name" value="FlgN-like"/>
</dbReference>
<feature type="coiled-coil region" evidence="2">
    <location>
        <begin position="42"/>
        <end position="148"/>
    </location>
</feature>
<protein>
    <submittedName>
        <fullName evidence="4">FlgN protein</fullName>
    </submittedName>
</protein>
<organism evidence="4 5">
    <name type="scientific">Halarsenatibacter silvermanii</name>
    <dbReference type="NCBI Taxonomy" id="321763"/>
    <lineage>
        <taxon>Bacteria</taxon>
        <taxon>Bacillati</taxon>
        <taxon>Bacillota</taxon>
        <taxon>Clostridia</taxon>
        <taxon>Halanaerobiales</taxon>
        <taxon>Halarsenatibacteraceae</taxon>
        <taxon>Halarsenatibacter</taxon>
    </lineage>
</organism>
<sequence>MDVQGPEPAKFSSEKEGQAQAGGQFGREENLTELEPLVDKLCRILKEMADVHEKALKLAEEKKERLIENDIEGLSEVVEREEKVLQEIETLEKERGRLADKLAGLTGEDELNISALKEQVSGERRRRLKKLQNKLNPLLEELDRVNEQNRQLLLQAMKFNEVTFKLFLQGADEQGVYKKPEQEGSAGDDGVDKEQVRNIIDRRA</sequence>
<dbReference type="InterPro" id="IPR036679">
    <property type="entry name" value="FlgN-like_sf"/>
</dbReference>
<dbReference type="RefSeq" id="WP_089759378.1">
    <property type="nucleotide sequence ID" value="NZ_FNGO01000007.1"/>
</dbReference>